<sequence>MTSTPPMSTGANVADDSNPVERWFKAIDCARMSLVKEAYPAIDNVDVTKALPFGPKNTLHKDATALHLASYIGHKDIVRFLISSKADPNASTSLGYRPIHFAASEGHVTTVDILLNAGAEVSPLTADGDTPVALALKWGMRDTVRKLLNSGATLDGLDDASLKKYAKRGFLPSQEAASPTRQSAAPSAGGRKGGGNVRQQQQQRHHYQGAGGGYSMGDSSTQRRWRELTSKFADAEVGSGGGADDSRSAAFTAVARCVRRLLADCRTEERLEARAATLASALRSAGPDLATAGDLAELLEMLAFDCGFPVSGSLADCLAGLRLRCRRIREGPGAWAVRLMRTAQDPSLDSHSVDASLCLCNALLSMEQAECTGRLAPAAEEFINQTLSALEGTEEPRHLVQLLALVRLSSELFESNFLAKFEQFADVLIGWSIDPGDSTEFALSKRLAACLTSLGRLWRANSNYTWQLLDSLVEDVSVFVNEELPSALAKATSGGGGARADSPVETAMAAAPLLETFATVLTALDNASCRQADDAADSASLDLQRLIGLLSRLSAHLSSLSAADLALCLGGGDQLRLAANQAIVSLLNAIKRRPGNGVGCLDNGLAEQLLNYLCDQLPAPGSQQQQQKQPMLRFPSNVYLTSLIELMSDLSSLTGPSLPVRSLFSAIGPYSVLHCAKLSPNPLLVRRVLSLFSGFIRLDDFRLTDAIYQTLISDLEQCLRVLVRLCGSDFEVNLVQENGFRDKRYSGSEAESLALFNCLALRELGRVSFADARPCLVRLQPPLFDLLATGYLPLHDAAVMRQQPRMHWALLRALQSHCQAHAYFYAYSPFCADSRTIGESDAVAAAASEEVDLSVRLQQLLQCLGALLASPGCPPKSAACAVACLTELAAAAVARDRRHSRRLFASPEIQLMLRRVARSLRLQSAPAYQSAAVRLMAACLSGATAATSGDLGLGDEQYRHTFEVTLDSVFALLSTSDESLAAECLKLISLVPMEIYMRCLMAAATLAKQSRCLDDDVGQDAQGSSDLRGQWLGLRHHMMRTCEVTFSGPNLRLVLKYLLEGAKQPPFLYGLFLSCTPAAREAKLAEASPDFASLLGQSRHVLSFQWFWATWEVSWFCVLNKLKVPPWNRAQDTFLAIEDALNRIVNQRLSANPADWHRSYCVLLFMEQLEKLVFNAYEGCALLSGLSHFKSVKYFFRTNKSTCLEWLHRTRPIVMQLCDRLDSPELVAREAFALLGETDASRYANQDDTLLLLVKSLCRMGQADCLHGLYAWCETRLGRRLLCVRAAAERADSKLESALQLYEQHLQDLLMNGIGRPGEVRLASKQTSGTAAYVRFCVTQIAECHEQLGNCRQLLAWQERLRKYAAEHALALPADCFQVPGVNFTYQACLAAMGEWSEPPLSSAISALPSGQPESGAVYSHVDRLLYSVATAIDPNQSSARASAAVVRSLCHGLGRARAVNWPTDLVPELYEPLAKLRMLALPCSDDNAEEDSFMQQQLDQVALNPITSREGLMSLGMLRLREAADRTALLRQSDPVQQRQHREMNFGVSLPTVRWCIRQSNFATAEALLLGEIDKVCPSQSFSASADSGPDLLAAVESVRLARVSECDLMSLERAAAKLLWRRGQSLPGLYCLAAGMSRSLAADAADPLLRGQKSRLNAKSVLTLVKWIRSEAHSSLFSAVLTQSSVPKAQPRAHQFASVSRSLAYLCDLTRQEFSDGAPKCPASVIDDDSRLHSLLLNFDTDALVGKLLLLASKLCPLHAKAWHGLASWCYKEARRAVLDAANRKPNVELTQAEKETALSLLPATVTAEEQTRVLDILGQVFTKSPSIGADQSAGAATVTEATDLPVCTEAAIESALRSQLPGRQLSERSLRGLQSVWRQCCQRVFALHHSSAKSYFTYLRLAATGSDDNGLGGSGSDQSPVVSATLRLLRLLVKHPGELADCLLEGFGDTPTGPWRAIIPQLFSRLSHPYPAVQQCLTELLIRIGADYPHLVVFPAIVGSSAPAATEREPASAAAADANPEDEAAPEDDQAAEAAALDSGVLWCVSSICDKMTAADPALLGQVRLFVDEMRRITVLWDELWLGAISQQLDDTARRVDQLDEELRRLATSDALSAADKQNLVAQKHEVFFMPILYTLERLSSITSVPAETPHETWFQATFSEIINETIDAVRAPSDPGQPHATWQAIKHLYQFLQQKIRRHSPNGAVAGGGGLSLAEISPALARLRATRVPMPGLGAELTLDGIQDEVQILPTKTKPKRLHFRASNGRVSPYLFKGLEDLHLDERIMQFLGITNALFARLNKLESPCYAARTYSVTPLGLRSGLIQMVETPIPLFTLYKRWQAREAMMLNYKPVRAQPQQQQQQQQQQQTEDPSGRHGVARPSELFFNKMRPVLEAKGIVPPLPQQRQQQQAEAAAAAATAALAASRKDWPLSVCREVFAELVRETPNNLLSKELWLASLNAADWWRTLLNYSRSVAVMSIIGYVIGLGDRHLDNVLIDVDTGEIVHIDYNVCFEKGRNLKVPERVPFRLTQNLEAALGLTGVEGVFRLSAEKVLHTMRSDKEMLLTLLEAFVYDPLVDWTPGVEGGYTGAHLGGRRGGGGGGIDGIASRRQLEIRFAWKLMSVRLLENSGQWRGLLDRLAGCHANSLARIRKVRIAEDQLAAAKEALSDACAVRAYITDGRSATAAPGVERHPIEDLDVRYQRHRSLVDAAEVAKRRCQDVLAKLVERKTAQADAVAAAATSVDKDDDVDADGSQQQQLSECQLPDYLGREVRDFLAQAGKQDLAANCHAIVAEMRAVLREAGEADKLGQELLSFYRARTVLYPGDIVTRDIAAYARTILSSVCSDWSAVMAEHYARQFDLRALESGLSTDSLCACLQSEESLRLSGDQLEARLRASEREARSAAAAAAAIVASMDPTAVQQQLLVFVQNYQANGLSPVKAALLPHLLNRVKRLIALEQQIERGSALSTSASSSSADASSLSSDDVASSLECLGQVCRELSGTLELARYLASAGMGLDSPVHCPDTNPSAAFAAIDALSAAGSSLLDVQEKFASVVVPETAACLSRATVGPPQLEEQLAVLSRDQILPCLNAYEDLCCGYSTDSNEAGRALETWAVQAAPIRNQVLGLFEPLVAKPARSQWETLLAAPYALLSGAARHLRSLLALFQSLELPEHWYSLDCVNSSASLLPLAWNTDPALLDTLLTLLVGQCIAETLAACRSWLSLAHSPDVAASLAAFVGSVAPLSETALQEPIRRFLGQSMRRVLLGMPSTAAACTLCCFLADSGFLHPGIVAVSADELSEAAVGQFGHPLAAADSVAELLGHLASTETQTALASRQRLLQLRLNWCRSLLHSYHWLHEDALLLADGAQSSAIAETNPESRRACAAGMLRLVEQFDNCQMRLNEARQRLMANRTAIQQRMRWAGAQVADHLANFEAAGGRLDAALDAANSIMSRRARLLYGLADLELTRTRGDRSTRLANEAKAALRSLVPALRSLESQAAGAALTDTELGVAALAPGAGIELNLQPAGWQLSESLMLAAEKQVAEFNSRVAEARSNRQAALTSCLAEAETARVLAPELASMVGELRGQLKVLAKDDPATRHLWRCLRQLHRLTSQAAVQLASLGGGGGSSESSSTALAGQPLEQLLSSLESGSASLAVLTDALFRLPSLMTASRSSSSSSSAEPAAAAELRAKLLAIDFGADGDDAASVGNGAVAKDNKSGAAPALQQQERNSFALGVWRRIKAKLDGDLPDEQQKQQQRLSVEDQVSKVIREAVSPDNLAQMYEGWTAWV</sequence>
<evidence type="ECO:0000256" key="1">
    <source>
        <dbReference type="ARBA" id="ARBA00011031"/>
    </source>
</evidence>
<feature type="region of interest" description="Disordered" evidence="13">
    <location>
        <begin position="171"/>
        <end position="220"/>
    </location>
</feature>
<comment type="similarity">
    <text evidence="1">Belongs to the PI3/PI4-kinase family.</text>
</comment>
<evidence type="ECO:0000256" key="7">
    <source>
        <dbReference type="ARBA" id="ARBA00022840"/>
    </source>
</evidence>
<comment type="caution">
    <text evidence="16">The sequence shown here is derived from an EMBL/GenBank/DDBJ whole genome shotgun (WGS) entry which is preliminary data.</text>
</comment>
<feature type="repeat" description="ANK" evidence="11">
    <location>
        <begin position="61"/>
        <end position="93"/>
    </location>
</feature>
<dbReference type="GO" id="GO:0005524">
    <property type="term" value="F:ATP binding"/>
    <property type="evidence" value="ECO:0007669"/>
    <property type="project" value="UniProtKB-KW"/>
</dbReference>
<keyword evidence="17" id="KW-1185">Reference proteome</keyword>
<dbReference type="InterPro" id="IPR050517">
    <property type="entry name" value="DDR_Repair_Kinase"/>
</dbReference>
<accession>A0A267GHW8</accession>
<evidence type="ECO:0000256" key="12">
    <source>
        <dbReference type="SAM" id="Coils"/>
    </source>
</evidence>
<keyword evidence="7" id="KW-0067">ATP-binding</keyword>
<feature type="coiled-coil region" evidence="12">
    <location>
        <begin position="2085"/>
        <end position="2112"/>
    </location>
</feature>
<feature type="compositionally biased region" description="Acidic residues" evidence="13">
    <location>
        <begin position="2022"/>
        <end position="2032"/>
    </location>
</feature>
<evidence type="ECO:0000313" key="17">
    <source>
        <dbReference type="Proteomes" id="UP000215902"/>
    </source>
</evidence>
<evidence type="ECO:0000256" key="8">
    <source>
        <dbReference type="ARBA" id="ARBA00023161"/>
    </source>
</evidence>
<keyword evidence="8" id="KW-0866">Nonsense-mediated mRNA decay</keyword>
<comment type="catalytic activity">
    <reaction evidence="10">
        <text>L-seryl-[protein] + ATP = O-phospho-L-seryl-[protein] + ADP + H(+)</text>
        <dbReference type="Rhea" id="RHEA:17989"/>
        <dbReference type="Rhea" id="RHEA-COMP:9863"/>
        <dbReference type="Rhea" id="RHEA-COMP:11604"/>
        <dbReference type="ChEBI" id="CHEBI:15378"/>
        <dbReference type="ChEBI" id="CHEBI:29999"/>
        <dbReference type="ChEBI" id="CHEBI:30616"/>
        <dbReference type="ChEBI" id="CHEBI:83421"/>
        <dbReference type="ChEBI" id="CHEBI:456216"/>
        <dbReference type="EC" id="2.7.11.1"/>
    </reaction>
</comment>
<keyword evidence="5" id="KW-0547">Nucleotide-binding</keyword>
<dbReference type="GO" id="GO:0031932">
    <property type="term" value="C:TORC2 complex"/>
    <property type="evidence" value="ECO:0007669"/>
    <property type="project" value="TreeGrafter"/>
</dbReference>
<evidence type="ECO:0000256" key="11">
    <source>
        <dbReference type="PROSITE-ProRule" id="PRU00023"/>
    </source>
</evidence>
<dbReference type="GO" id="GO:0005634">
    <property type="term" value="C:nucleus"/>
    <property type="evidence" value="ECO:0007669"/>
    <property type="project" value="TreeGrafter"/>
</dbReference>
<feature type="repeat" description="ANK" evidence="11">
    <location>
        <begin position="127"/>
        <end position="159"/>
    </location>
</feature>
<dbReference type="Gene3D" id="1.10.1070.11">
    <property type="entry name" value="Phosphatidylinositol 3-/4-kinase, catalytic domain"/>
    <property type="match status" value="1"/>
</dbReference>
<dbReference type="Pfam" id="PF12796">
    <property type="entry name" value="Ank_2"/>
    <property type="match status" value="1"/>
</dbReference>
<dbReference type="OrthoDB" id="10065496at2759"/>
<protein>
    <recommendedName>
        <fullName evidence="2">non-specific serine/threonine protein kinase</fullName>
        <ecNumber evidence="2">2.7.11.1</ecNumber>
    </recommendedName>
</protein>
<dbReference type="CDD" id="cd05170">
    <property type="entry name" value="PIKKc_SMG1"/>
    <property type="match status" value="1"/>
</dbReference>
<dbReference type="PANTHER" id="PTHR11139">
    <property type="entry name" value="ATAXIA TELANGIECTASIA MUTATED ATM -RELATED"/>
    <property type="match status" value="1"/>
</dbReference>
<evidence type="ECO:0000256" key="9">
    <source>
        <dbReference type="ARBA" id="ARBA00047899"/>
    </source>
</evidence>
<dbReference type="PROSITE" id="PS00916">
    <property type="entry name" value="PI3_4_KINASE_2"/>
    <property type="match status" value="1"/>
</dbReference>
<dbReference type="PANTHER" id="PTHR11139:SF71">
    <property type="entry name" value="SERINE_THREONINE-PROTEIN KINASE SMG1"/>
    <property type="match status" value="1"/>
</dbReference>
<dbReference type="InterPro" id="IPR036940">
    <property type="entry name" value="PI3/4_kinase_cat_sf"/>
</dbReference>
<dbReference type="SUPFAM" id="SSF48403">
    <property type="entry name" value="Ankyrin repeat"/>
    <property type="match status" value="1"/>
</dbReference>
<dbReference type="SMART" id="SM00146">
    <property type="entry name" value="PI3Kc"/>
    <property type="match status" value="1"/>
</dbReference>
<dbReference type="GO" id="GO:0031929">
    <property type="term" value="P:TOR signaling"/>
    <property type="evidence" value="ECO:0007669"/>
    <property type="project" value="TreeGrafter"/>
</dbReference>
<dbReference type="Pfam" id="PF15785">
    <property type="entry name" value="SMG1"/>
    <property type="match status" value="1"/>
</dbReference>
<evidence type="ECO:0000256" key="13">
    <source>
        <dbReference type="SAM" id="MobiDB-lite"/>
    </source>
</evidence>
<evidence type="ECO:0000259" key="14">
    <source>
        <dbReference type="PROSITE" id="PS50290"/>
    </source>
</evidence>
<evidence type="ECO:0000256" key="4">
    <source>
        <dbReference type="ARBA" id="ARBA00022679"/>
    </source>
</evidence>
<feature type="region of interest" description="Disordered" evidence="13">
    <location>
        <begin position="2011"/>
        <end position="2032"/>
    </location>
</feature>
<dbReference type="SMART" id="SM00248">
    <property type="entry name" value="ANK"/>
    <property type="match status" value="4"/>
</dbReference>
<dbReference type="STRING" id="282301.A0A267GHW8"/>
<dbReference type="InterPro" id="IPR018936">
    <property type="entry name" value="PI3/4_kinase_CS"/>
</dbReference>
<reference evidence="16 17" key="1">
    <citation type="submission" date="2017-06" db="EMBL/GenBank/DDBJ databases">
        <title>A platform for efficient transgenesis in Macrostomum lignano, a flatworm model organism for stem cell research.</title>
        <authorList>
            <person name="Berezikov E."/>
        </authorList>
    </citation>
    <scope>NUCLEOTIDE SEQUENCE [LARGE SCALE GENOMIC DNA]</scope>
    <source>
        <strain evidence="16">DV1</strain>
        <tissue evidence="16">Whole organism</tissue>
    </source>
</reference>
<feature type="compositionally biased region" description="Polar residues" evidence="13">
    <location>
        <begin position="175"/>
        <end position="185"/>
    </location>
</feature>
<dbReference type="GO" id="GO:0004674">
    <property type="term" value="F:protein serine/threonine kinase activity"/>
    <property type="evidence" value="ECO:0007669"/>
    <property type="project" value="UniProtKB-KW"/>
</dbReference>
<feature type="repeat" description="ANK" evidence="11">
    <location>
        <begin position="94"/>
        <end position="126"/>
    </location>
</feature>
<gene>
    <name evidence="16" type="ORF">BOX15_Mlig027692g2</name>
</gene>
<dbReference type="PROSITE" id="PS50088">
    <property type="entry name" value="ANK_REPEAT"/>
    <property type="match status" value="3"/>
</dbReference>
<dbReference type="PROSITE" id="PS51190">
    <property type="entry name" value="FATC"/>
    <property type="match status" value="1"/>
</dbReference>
<evidence type="ECO:0000313" key="16">
    <source>
        <dbReference type="EMBL" id="PAA85658.1"/>
    </source>
</evidence>
<dbReference type="GO" id="GO:0016242">
    <property type="term" value="P:negative regulation of macroautophagy"/>
    <property type="evidence" value="ECO:0007669"/>
    <property type="project" value="TreeGrafter"/>
</dbReference>
<dbReference type="EMBL" id="NIVC01000309">
    <property type="protein sequence ID" value="PAA85658.1"/>
    <property type="molecule type" value="Genomic_DNA"/>
</dbReference>
<proteinExistence type="inferred from homology"/>
<evidence type="ECO:0000256" key="3">
    <source>
        <dbReference type="ARBA" id="ARBA00022527"/>
    </source>
</evidence>
<feature type="region of interest" description="Disordered" evidence="13">
    <location>
        <begin position="2357"/>
        <end position="2382"/>
    </location>
</feature>
<feature type="domain" description="FATC" evidence="15">
    <location>
        <begin position="3763"/>
        <end position="3795"/>
    </location>
</feature>
<comment type="catalytic activity">
    <reaction evidence="9">
        <text>L-threonyl-[protein] + ATP = O-phospho-L-threonyl-[protein] + ADP + H(+)</text>
        <dbReference type="Rhea" id="RHEA:46608"/>
        <dbReference type="Rhea" id="RHEA-COMP:11060"/>
        <dbReference type="Rhea" id="RHEA-COMP:11605"/>
        <dbReference type="ChEBI" id="CHEBI:15378"/>
        <dbReference type="ChEBI" id="CHEBI:30013"/>
        <dbReference type="ChEBI" id="CHEBI:30616"/>
        <dbReference type="ChEBI" id="CHEBI:61977"/>
        <dbReference type="ChEBI" id="CHEBI:456216"/>
        <dbReference type="EC" id="2.7.11.1"/>
    </reaction>
</comment>
<dbReference type="InterPro" id="IPR011009">
    <property type="entry name" value="Kinase-like_dom_sf"/>
</dbReference>
<dbReference type="InterPro" id="IPR003152">
    <property type="entry name" value="FATC_dom"/>
</dbReference>
<feature type="compositionally biased region" description="Low complexity" evidence="13">
    <location>
        <begin position="2359"/>
        <end position="2371"/>
    </location>
</feature>
<dbReference type="GO" id="GO:0031931">
    <property type="term" value="C:TORC1 complex"/>
    <property type="evidence" value="ECO:0007669"/>
    <property type="project" value="TreeGrafter"/>
</dbReference>
<evidence type="ECO:0000256" key="2">
    <source>
        <dbReference type="ARBA" id="ARBA00012513"/>
    </source>
</evidence>
<dbReference type="Pfam" id="PF02260">
    <property type="entry name" value="FATC"/>
    <property type="match status" value="1"/>
</dbReference>
<dbReference type="Gene3D" id="3.30.1010.10">
    <property type="entry name" value="Phosphatidylinositol 3-kinase Catalytic Subunit, Chain A, domain 4"/>
    <property type="match status" value="1"/>
</dbReference>
<dbReference type="InterPro" id="IPR002110">
    <property type="entry name" value="Ankyrin_rpt"/>
</dbReference>
<evidence type="ECO:0000256" key="10">
    <source>
        <dbReference type="ARBA" id="ARBA00048679"/>
    </source>
</evidence>
<dbReference type="SUPFAM" id="SSF56112">
    <property type="entry name" value="Protein kinase-like (PK-like)"/>
    <property type="match status" value="1"/>
</dbReference>
<keyword evidence="6" id="KW-0418">Kinase</keyword>
<feature type="domain" description="PI3K/PI4K catalytic" evidence="14">
    <location>
        <begin position="2246"/>
        <end position="2625"/>
    </location>
</feature>
<organism evidence="16 17">
    <name type="scientific">Macrostomum lignano</name>
    <dbReference type="NCBI Taxonomy" id="282301"/>
    <lineage>
        <taxon>Eukaryota</taxon>
        <taxon>Metazoa</taxon>
        <taxon>Spiralia</taxon>
        <taxon>Lophotrochozoa</taxon>
        <taxon>Platyhelminthes</taxon>
        <taxon>Rhabditophora</taxon>
        <taxon>Macrostomorpha</taxon>
        <taxon>Macrostomida</taxon>
        <taxon>Macrostomidae</taxon>
        <taxon>Macrostomum</taxon>
    </lineage>
</organism>
<dbReference type="GO" id="GO:0000184">
    <property type="term" value="P:nuclear-transcribed mRNA catabolic process, nonsense-mediated decay"/>
    <property type="evidence" value="ECO:0007669"/>
    <property type="project" value="UniProtKB-KW"/>
</dbReference>
<dbReference type="GO" id="GO:0005737">
    <property type="term" value="C:cytoplasm"/>
    <property type="evidence" value="ECO:0007669"/>
    <property type="project" value="TreeGrafter"/>
</dbReference>
<dbReference type="SMART" id="SM01343">
    <property type="entry name" value="FATC"/>
    <property type="match status" value="1"/>
</dbReference>
<keyword evidence="4" id="KW-0808">Transferase</keyword>
<dbReference type="EC" id="2.7.11.1" evidence="2"/>
<dbReference type="InterPro" id="IPR039414">
    <property type="entry name" value="SMG1_PIKKc"/>
</dbReference>
<evidence type="ECO:0000259" key="15">
    <source>
        <dbReference type="PROSITE" id="PS51190"/>
    </source>
</evidence>
<dbReference type="SMART" id="SM01345">
    <property type="entry name" value="Rapamycin_bind"/>
    <property type="match status" value="1"/>
</dbReference>
<dbReference type="SUPFAM" id="SSF48371">
    <property type="entry name" value="ARM repeat"/>
    <property type="match status" value="2"/>
</dbReference>
<evidence type="ECO:0000256" key="5">
    <source>
        <dbReference type="ARBA" id="ARBA00022741"/>
    </source>
</evidence>
<dbReference type="PROSITE" id="PS50290">
    <property type="entry name" value="PI3_4_KINASE_3"/>
    <property type="match status" value="1"/>
</dbReference>
<keyword evidence="3" id="KW-0723">Serine/threonine-protein kinase</keyword>
<keyword evidence="11" id="KW-0040">ANK repeat</keyword>
<dbReference type="InterPro" id="IPR000403">
    <property type="entry name" value="PI3/4_kinase_cat_dom"/>
</dbReference>
<dbReference type="Proteomes" id="UP000215902">
    <property type="component" value="Unassembled WGS sequence"/>
</dbReference>
<keyword evidence="12" id="KW-0175">Coiled coil</keyword>
<name>A0A267GHW8_9PLAT</name>
<dbReference type="InterPro" id="IPR036770">
    <property type="entry name" value="Ankyrin_rpt-contain_sf"/>
</dbReference>
<dbReference type="Gene3D" id="1.25.40.20">
    <property type="entry name" value="Ankyrin repeat-containing domain"/>
    <property type="match status" value="1"/>
</dbReference>
<evidence type="ECO:0000256" key="6">
    <source>
        <dbReference type="ARBA" id="ARBA00022777"/>
    </source>
</evidence>
<dbReference type="InterPro" id="IPR031559">
    <property type="entry name" value="SMG1"/>
</dbReference>
<dbReference type="PROSITE" id="PS50297">
    <property type="entry name" value="ANK_REP_REGION"/>
    <property type="match status" value="3"/>
</dbReference>
<dbReference type="InterPro" id="IPR016024">
    <property type="entry name" value="ARM-type_fold"/>
</dbReference>
<dbReference type="Pfam" id="PF00454">
    <property type="entry name" value="PI3_PI4_kinase"/>
    <property type="match status" value="1"/>
</dbReference>